<evidence type="ECO:0000313" key="7">
    <source>
        <dbReference type="Proteomes" id="UP001150217"/>
    </source>
</evidence>
<dbReference type="EMBL" id="JANVFT010000116">
    <property type="protein sequence ID" value="KAJ4466344.1"/>
    <property type="molecule type" value="Genomic_DNA"/>
</dbReference>
<feature type="domain" description="Glucose-methanol-choline oxidoreductase N-terminal" evidence="5">
    <location>
        <begin position="317"/>
        <end position="331"/>
    </location>
</feature>
<dbReference type="Pfam" id="PF00732">
    <property type="entry name" value="GMC_oxred_N"/>
    <property type="match status" value="2"/>
</dbReference>
<dbReference type="Gene3D" id="3.30.560.10">
    <property type="entry name" value="Glucose Oxidase, domain 3"/>
    <property type="match status" value="1"/>
</dbReference>
<evidence type="ECO:0000256" key="1">
    <source>
        <dbReference type="ARBA" id="ARBA00001974"/>
    </source>
</evidence>
<dbReference type="PANTHER" id="PTHR11552:SF147">
    <property type="entry name" value="CHOLINE DEHYDROGENASE, MITOCHONDRIAL"/>
    <property type="match status" value="1"/>
</dbReference>
<dbReference type="Proteomes" id="UP001150217">
    <property type="component" value="Unassembled WGS sequence"/>
</dbReference>
<dbReference type="SUPFAM" id="SSF54373">
    <property type="entry name" value="FAD-linked reductases, C-terminal domain"/>
    <property type="match status" value="1"/>
</dbReference>
<evidence type="ECO:0000256" key="4">
    <source>
        <dbReference type="ARBA" id="ARBA00022827"/>
    </source>
</evidence>
<dbReference type="Gene3D" id="3.50.50.60">
    <property type="entry name" value="FAD/NAD(P)-binding domain"/>
    <property type="match status" value="1"/>
</dbReference>
<dbReference type="SUPFAM" id="SSF51905">
    <property type="entry name" value="FAD/NAD(P)-binding domain"/>
    <property type="match status" value="1"/>
</dbReference>
<dbReference type="PIRSF" id="PIRSF000137">
    <property type="entry name" value="Alcohol_oxidase"/>
    <property type="match status" value="1"/>
</dbReference>
<comment type="similarity">
    <text evidence="2">Belongs to the GMC oxidoreductase family.</text>
</comment>
<dbReference type="InterPro" id="IPR000172">
    <property type="entry name" value="GMC_OxRdtase_N"/>
</dbReference>
<dbReference type="InterPro" id="IPR012132">
    <property type="entry name" value="GMC_OxRdtase"/>
</dbReference>
<name>A0ABQ8UYY5_9AGAR</name>
<gene>
    <name evidence="6" type="ORF">C8R41DRAFT_780621</name>
</gene>
<proteinExistence type="inferred from homology"/>
<dbReference type="InterPro" id="IPR036188">
    <property type="entry name" value="FAD/NAD-bd_sf"/>
</dbReference>
<dbReference type="PANTHER" id="PTHR11552">
    <property type="entry name" value="GLUCOSE-METHANOL-CHOLINE GMC OXIDOREDUCTASE"/>
    <property type="match status" value="1"/>
</dbReference>
<protein>
    <submittedName>
        <fullName evidence="6">Aryl-alcohol oxidase-like protein</fullName>
    </submittedName>
</protein>
<evidence type="ECO:0000256" key="2">
    <source>
        <dbReference type="ARBA" id="ARBA00010790"/>
    </source>
</evidence>
<evidence type="ECO:0000256" key="3">
    <source>
        <dbReference type="ARBA" id="ARBA00022630"/>
    </source>
</evidence>
<dbReference type="PROSITE" id="PS00624">
    <property type="entry name" value="GMC_OXRED_2"/>
    <property type="match status" value="1"/>
</dbReference>
<dbReference type="InterPro" id="IPR007867">
    <property type="entry name" value="GMC_OxRtase_C"/>
</dbReference>
<sequence>MCSCTYAAFYTDPVKVQHKKYDFIVVGGELTQHHHTAGSVVAARLAEGGNMNVLVIEAGISDERPDTAILDVPFFALGLTGGVSYDWNYTTTLQQGFNNRSVPYPRGFILGGSSSNNGLIYLRGPSQDWDRIANISGDRGWSWEGIQPYVFKSEKHVPSWSHRDDRGEYDPAVHGYGPLHTSLTANVSDLEYHVLKAANELGDEFSYNLDLNSGNGLGLGWFQNTVGNGTRFSSSTAYLRPALSLYTNLDILIETRVVSLQPTPGDNRSLRDFRTVITSKTPNSLYLISLTSSYCQQIDVGPHILLTASKEVILCAGAIGTPQILMLSGIGPKEHLLENNIPVILEFPAVGRNLQDQPVIGFQWSVPYNTLSAFTSNQSAVNTALLQWQYDHTGILASSCAFNNVAFLRVPSKSVLFNHHRDPSAGSTSPHFQLVFYNGFLPNSGQGPPDKGNWISTGIVLQAPTSRGTVLLSSNSIFDAPLIDPAFLQTSWDIGVMVEGLKAMKHFFATSAWSELSTNPFHELPDLNSDEAFENYTRSFAFPIKHPVGTARISKIDDKNGVVGPDLKLKHVQGLRIVDASVLPFAPGGYPQAQVYIMAERASDLIKEDHNLV</sequence>
<organism evidence="6 7">
    <name type="scientific">Lentinula lateritia</name>
    <dbReference type="NCBI Taxonomy" id="40482"/>
    <lineage>
        <taxon>Eukaryota</taxon>
        <taxon>Fungi</taxon>
        <taxon>Dikarya</taxon>
        <taxon>Basidiomycota</taxon>
        <taxon>Agaricomycotina</taxon>
        <taxon>Agaricomycetes</taxon>
        <taxon>Agaricomycetidae</taxon>
        <taxon>Agaricales</taxon>
        <taxon>Marasmiineae</taxon>
        <taxon>Omphalotaceae</taxon>
        <taxon>Lentinula</taxon>
    </lineage>
</organism>
<dbReference type="Pfam" id="PF05199">
    <property type="entry name" value="GMC_oxred_C"/>
    <property type="match status" value="1"/>
</dbReference>
<evidence type="ECO:0000259" key="5">
    <source>
        <dbReference type="PROSITE" id="PS00624"/>
    </source>
</evidence>
<comment type="cofactor">
    <cofactor evidence="1">
        <name>FAD</name>
        <dbReference type="ChEBI" id="CHEBI:57692"/>
    </cofactor>
</comment>
<keyword evidence="7" id="KW-1185">Reference proteome</keyword>
<comment type="caution">
    <text evidence="6">The sequence shown here is derived from an EMBL/GenBank/DDBJ whole genome shotgun (WGS) entry which is preliminary data.</text>
</comment>
<keyword evidence="3" id="KW-0285">Flavoprotein</keyword>
<evidence type="ECO:0000313" key="6">
    <source>
        <dbReference type="EMBL" id="KAJ4466344.1"/>
    </source>
</evidence>
<reference evidence="6" key="1">
    <citation type="submission" date="2022-08" db="EMBL/GenBank/DDBJ databases">
        <title>A Global Phylogenomic Analysis of the Shiitake Genus Lentinula.</title>
        <authorList>
            <consortium name="DOE Joint Genome Institute"/>
            <person name="Sierra-Patev S."/>
            <person name="Min B."/>
            <person name="Naranjo-Ortiz M."/>
            <person name="Looney B."/>
            <person name="Konkel Z."/>
            <person name="Slot J.C."/>
            <person name="Sakamoto Y."/>
            <person name="Steenwyk J.L."/>
            <person name="Rokas A."/>
            <person name="Carro J."/>
            <person name="Camarero S."/>
            <person name="Ferreira P."/>
            <person name="Molpeceres G."/>
            <person name="Ruiz-Duenas F.J."/>
            <person name="Serrano A."/>
            <person name="Henrissat B."/>
            <person name="Drula E."/>
            <person name="Hughes K.W."/>
            <person name="Mata J.L."/>
            <person name="Ishikawa N.K."/>
            <person name="Vargas-Isla R."/>
            <person name="Ushijima S."/>
            <person name="Smith C.A."/>
            <person name="Ahrendt S."/>
            <person name="Andreopoulos W."/>
            <person name="He G."/>
            <person name="Labutti K."/>
            <person name="Lipzen A."/>
            <person name="Ng V."/>
            <person name="Riley R."/>
            <person name="Sandor L."/>
            <person name="Barry K."/>
            <person name="Martinez A.T."/>
            <person name="Xiao Y."/>
            <person name="Gibbons J.G."/>
            <person name="Terashima K."/>
            <person name="Grigoriev I.V."/>
            <person name="Hibbett D.S."/>
        </authorList>
    </citation>
    <scope>NUCLEOTIDE SEQUENCE</scope>
    <source>
        <strain evidence="6">RHP3577 ss4</strain>
    </source>
</reference>
<accession>A0ABQ8UYY5</accession>
<keyword evidence="4" id="KW-0274">FAD</keyword>